<proteinExistence type="inferred from homology"/>
<dbReference type="InterPro" id="IPR013785">
    <property type="entry name" value="Aldolase_TIM"/>
</dbReference>
<feature type="domain" description="FMN hydroxy acid dehydrogenase" evidence="8">
    <location>
        <begin position="129"/>
        <end position="486"/>
    </location>
</feature>
<dbReference type="PANTHER" id="PTHR10578:SF104">
    <property type="entry name" value="CYTOCHROME B2, MITOCHONDRIAL-RELATED"/>
    <property type="match status" value="1"/>
</dbReference>
<dbReference type="GO" id="GO:0020037">
    <property type="term" value="F:heme binding"/>
    <property type="evidence" value="ECO:0007669"/>
    <property type="project" value="UniProtKB-UniRule"/>
</dbReference>
<evidence type="ECO:0000256" key="1">
    <source>
        <dbReference type="ARBA" id="ARBA00001917"/>
    </source>
</evidence>
<evidence type="ECO:0000313" key="10">
    <source>
        <dbReference type="Proteomes" id="UP000325945"/>
    </source>
</evidence>
<dbReference type="Pfam" id="PF01070">
    <property type="entry name" value="FMN_dh"/>
    <property type="match status" value="1"/>
</dbReference>
<dbReference type="InterPro" id="IPR036400">
    <property type="entry name" value="Cyt_B5-like_heme/steroid_sf"/>
</dbReference>
<dbReference type="PROSITE" id="PS51349">
    <property type="entry name" value="FMN_HYDROXY_ACID_DH_2"/>
    <property type="match status" value="1"/>
</dbReference>
<organism evidence="9 10">
    <name type="scientific">Aspergillus sergii</name>
    <dbReference type="NCBI Taxonomy" id="1034303"/>
    <lineage>
        <taxon>Eukaryota</taxon>
        <taxon>Fungi</taxon>
        <taxon>Dikarya</taxon>
        <taxon>Ascomycota</taxon>
        <taxon>Pezizomycotina</taxon>
        <taxon>Eurotiomycetes</taxon>
        <taxon>Eurotiomycetidae</taxon>
        <taxon>Eurotiales</taxon>
        <taxon>Aspergillaceae</taxon>
        <taxon>Aspergillus</taxon>
        <taxon>Aspergillus subgen. Circumdati</taxon>
    </lineage>
</organism>
<sequence>MKSYLFISEVKLCKSDHITFASRNSTVPRAEVSKHQSRDSCLVIIKGNVYDLSSYLDVHPGGSRIILRYAGRDATQAFEPIHPPDAIEKHLPPELKLGPVVESNAGIPPDPALPGTSLPERTTNKKVLSLLRSVVNIHDFEHAASQILAPRSFAFFKAGADDEYTAQWNQDSWKHISFCPRVLRPIQSIDLTTSILGTTYASPFFICPAGGSKLAHPSGDLSLTQAAGKHGILHWVPNNSGCTQKQLADGRAVSQTLYWQIYAMEDLSVTEKEIKQAVALGYRAFALTVDAPRAGKRERDVRLTIEEEASDLNEGDEDNGFASGPTVARSHIYTKFDWKSAVSWLRKLTDLPIAIKGIQSWEDAVLCMEHGVHPWLSNHGGRQLEGAPSALETLLAIHRECPEVFRRCDVIVDGGICRGADIVKALALGAKGVGLGRAFLYALAFGPQGVDKAIRILKAEVETTMALLGVSSIQMLNSSYVNTNNLQFKLPCRRSNL</sequence>
<evidence type="ECO:0000259" key="8">
    <source>
        <dbReference type="PROSITE" id="PS51349"/>
    </source>
</evidence>
<evidence type="ECO:0000259" key="7">
    <source>
        <dbReference type="PROSITE" id="PS50255"/>
    </source>
</evidence>
<keyword evidence="4" id="KW-0560">Oxidoreductase</keyword>
<keyword evidence="10" id="KW-1185">Reference proteome</keyword>
<evidence type="ECO:0000256" key="3">
    <source>
        <dbReference type="ARBA" id="ARBA00022723"/>
    </source>
</evidence>
<dbReference type="AlphaFoldDB" id="A0A5N6WN71"/>
<dbReference type="Pfam" id="PF00173">
    <property type="entry name" value="Cyt-b5"/>
    <property type="match status" value="1"/>
</dbReference>
<reference evidence="10" key="1">
    <citation type="submission" date="2019-04" db="EMBL/GenBank/DDBJ databases">
        <title>Friends and foes A comparative genomics studyof 23 Aspergillus species from section Flavi.</title>
        <authorList>
            <consortium name="DOE Joint Genome Institute"/>
            <person name="Kjaerbolling I."/>
            <person name="Vesth T."/>
            <person name="Frisvad J.C."/>
            <person name="Nybo J.L."/>
            <person name="Theobald S."/>
            <person name="Kildgaard S."/>
            <person name="Isbrandt T."/>
            <person name="Kuo A."/>
            <person name="Sato A."/>
            <person name="Lyhne E.K."/>
            <person name="Kogle M.E."/>
            <person name="Wiebenga A."/>
            <person name="Kun R.S."/>
            <person name="Lubbers R.J."/>
            <person name="Makela M.R."/>
            <person name="Barry K."/>
            <person name="Chovatia M."/>
            <person name="Clum A."/>
            <person name="Daum C."/>
            <person name="Haridas S."/>
            <person name="He G."/>
            <person name="LaButti K."/>
            <person name="Lipzen A."/>
            <person name="Mondo S."/>
            <person name="Riley R."/>
            <person name="Salamov A."/>
            <person name="Simmons B.A."/>
            <person name="Magnuson J.K."/>
            <person name="Henrissat B."/>
            <person name="Mortensen U.H."/>
            <person name="Larsen T.O."/>
            <person name="Devries R.P."/>
            <person name="Grigoriev I.V."/>
            <person name="Machida M."/>
            <person name="Baker S.E."/>
            <person name="Andersen M.R."/>
        </authorList>
    </citation>
    <scope>NUCLEOTIDE SEQUENCE [LARGE SCALE GENOMIC DNA]</scope>
    <source>
        <strain evidence="10">CBS 130017</strain>
    </source>
</reference>
<evidence type="ECO:0000256" key="4">
    <source>
        <dbReference type="ARBA" id="ARBA00023002"/>
    </source>
</evidence>
<dbReference type="SUPFAM" id="SSF55856">
    <property type="entry name" value="Cytochrome b5-like heme/steroid binding domain"/>
    <property type="match status" value="1"/>
</dbReference>
<feature type="domain" description="Cytochrome b5 heme-binding" evidence="7">
    <location>
        <begin position="24"/>
        <end position="101"/>
    </location>
</feature>
<evidence type="ECO:0000313" key="9">
    <source>
        <dbReference type="EMBL" id="KAE8320910.1"/>
    </source>
</evidence>
<dbReference type="GO" id="GO:0046872">
    <property type="term" value="F:metal ion binding"/>
    <property type="evidence" value="ECO:0007669"/>
    <property type="project" value="UniProtKB-UniRule"/>
</dbReference>
<dbReference type="Gene3D" id="3.20.20.70">
    <property type="entry name" value="Aldolase class I"/>
    <property type="match status" value="1"/>
</dbReference>
<dbReference type="PROSITE" id="PS00557">
    <property type="entry name" value="FMN_HYDROXY_ACID_DH_1"/>
    <property type="match status" value="1"/>
</dbReference>
<keyword evidence="3 6" id="KW-0479">Metal-binding</keyword>
<dbReference type="PANTHER" id="PTHR10578">
    <property type="entry name" value="S -2-HYDROXY-ACID OXIDASE-RELATED"/>
    <property type="match status" value="1"/>
</dbReference>
<comment type="similarity">
    <text evidence="6">Belongs to the cytochrome b5 family.</text>
</comment>
<dbReference type="SMART" id="SM01117">
    <property type="entry name" value="Cyt-b5"/>
    <property type="match status" value="1"/>
</dbReference>
<dbReference type="PRINTS" id="PR00363">
    <property type="entry name" value="CYTOCHROMEB5"/>
</dbReference>
<dbReference type="PROSITE" id="PS00191">
    <property type="entry name" value="CYTOCHROME_B5_1"/>
    <property type="match status" value="1"/>
</dbReference>
<dbReference type="InterPro" id="IPR000262">
    <property type="entry name" value="FMN-dep_DH"/>
</dbReference>
<dbReference type="InterPro" id="IPR037396">
    <property type="entry name" value="FMN_HAD"/>
</dbReference>
<comment type="cofactor">
    <cofactor evidence="1">
        <name>FMN</name>
        <dbReference type="ChEBI" id="CHEBI:58210"/>
    </cofactor>
</comment>
<dbReference type="Gene3D" id="3.10.120.10">
    <property type="entry name" value="Cytochrome b5-like heme/steroid binding domain"/>
    <property type="match status" value="1"/>
</dbReference>
<dbReference type="InterPro" id="IPR018506">
    <property type="entry name" value="Cyt_B5_heme-BS"/>
</dbReference>
<keyword evidence="2 6" id="KW-0349">Heme</keyword>
<accession>A0A5N6WN71</accession>
<dbReference type="Proteomes" id="UP000325945">
    <property type="component" value="Unassembled WGS sequence"/>
</dbReference>
<evidence type="ECO:0000256" key="5">
    <source>
        <dbReference type="ARBA" id="ARBA00023004"/>
    </source>
</evidence>
<dbReference type="InterPro" id="IPR008259">
    <property type="entry name" value="FMN_hydac_DH_AS"/>
</dbReference>
<dbReference type="EMBL" id="ML741891">
    <property type="protein sequence ID" value="KAE8320910.1"/>
    <property type="molecule type" value="Genomic_DNA"/>
</dbReference>
<dbReference type="GO" id="GO:0016491">
    <property type="term" value="F:oxidoreductase activity"/>
    <property type="evidence" value="ECO:0007669"/>
    <property type="project" value="UniProtKB-KW"/>
</dbReference>
<name>A0A5N6WN71_9EURO</name>
<dbReference type="PROSITE" id="PS50255">
    <property type="entry name" value="CYTOCHROME_B5_2"/>
    <property type="match status" value="1"/>
</dbReference>
<dbReference type="InterPro" id="IPR001199">
    <property type="entry name" value="Cyt_B5-like_heme/steroid-bd"/>
</dbReference>
<protein>
    <submittedName>
        <fullName evidence="9">Oxidoreductase</fullName>
    </submittedName>
</protein>
<evidence type="ECO:0000256" key="2">
    <source>
        <dbReference type="ARBA" id="ARBA00022617"/>
    </source>
</evidence>
<dbReference type="SUPFAM" id="SSF51395">
    <property type="entry name" value="FMN-linked oxidoreductases"/>
    <property type="match status" value="1"/>
</dbReference>
<gene>
    <name evidence="9" type="ORF">BDV39DRAFT_212968</name>
</gene>
<keyword evidence="5 6" id="KW-0408">Iron</keyword>
<evidence type="ECO:0000256" key="6">
    <source>
        <dbReference type="RuleBase" id="RU362121"/>
    </source>
</evidence>